<proteinExistence type="predicted"/>
<dbReference type="Proteomes" id="UP000800041">
    <property type="component" value="Unassembled WGS sequence"/>
</dbReference>
<protein>
    <recommendedName>
        <fullName evidence="5">RING-type domain-containing protein</fullName>
    </recommendedName>
</protein>
<sequence>MSHHTNQNTVPDTDLQTRDAFLADVNGTNMVMITVSDLPNDDPIDRQCAICLGSFTQEAEEAQANNVSAPAIIRLPCGHSLHRTCLITWLDPSNPEAVDGGDPAAGVGSNSCPFCRRVLFAKVEQQEEGEEDNSPAIPAADVHFVNTLNYMADDFSSIPGATDQQWSYAFNPANPDNVVRAWVTICRRAEFYGQTVPEPSVDAYRLLFVDYLLDSLAEEPEQFDGMVMGALEMERRDLVEALRGSGREWPRVMTEGGLLASYEEEEEFESESEYEA</sequence>
<keyword evidence="3" id="KW-0862">Zinc</keyword>
<keyword evidence="2 4" id="KW-0863">Zinc-finger</keyword>
<dbReference type="GO" id="GO:0016567">
    <property type="term" value="P:protein ubiquitination"/>
    <property type="evidence" value="ECO:0007669"/>
    <property type="project" value="TreeGrafter"/>
</dbReference>
<keyword evidence="1" id="KW-0479">Metal-binding</keyword>
<feature type="domain" description="RING-type" evidence="5">
    <location>
        <begin position="48"/>
        <end position="116"/>
    </location>
</feature>
<dbReference type="PANTHER" id="PTHR45969">
    <property type="entry name" value="RING ZINC FINGER PROTEIN-RELATED"/>
    <property type="match status" value="1"/>
</dbReference>
<dbReference type="GO" id="GO:0061630">
    <property type="term" value="F:ubiquitin protein ligase activity"/>
    <property type="evidence" value="ECO:0007669"/>
    <property type="project" value="TreeGrafter"/>
</dbReference>
<dbReference type="InterPro" id="IPR013083">
    <property type="entry name" value="Znf_RING/FYVE/PHD"/>
</dbReference>
<reference evidence="6" key="1">
    <citation type="journal article" date="2020" name="Stud. Mycol.">
        <title>101 Dothideomycetes genomes: a test case for predicting lifestyles and emergence of pathogens.</title>
        <authorList>
            <person name="Haridas S."/>
            <person name="Albert R."/>
            <person name="Binder M."/>
            <person name="Bloem J."/>
            <person name="Labutti K."/>
            <person name="Salamov A."/>
            <person name="Andreopoulos B."/>
            <person name="Baker S."/>
            <person name="Barry K."/>
            <person name="Bills G."/>
            <person name="Bluhm B."/>
            <person name="Cannon C."/>
            <person name="Castanera R."/>
            <person name="Culley D."/>
            <person name="Daum C."/>
            <person name="Ezra D."/>
            <person name="Gonzalez J."/>
            <person name="Henrissat B."/>
            <person name="Kuo A."/>
            <person name="Liang C."/>
            <person name="Lipzen A."/>
            <person name="Lutzoni F."/>
            <person name="Magnuson J."/>
            <person name="Mondo S."/>
            <person name="Nolan M."/>
            <person name="Ohm R."/>
            <person name="Pangilinan J."/>
            <person name="Park H.-J."/>
            <person name="Ramirez L."/>
            <person name="Alfaro M."/>
            <person name="Sun H."/>
            <person name="Tritt A."/>
            <person name="Yoshinaga Y."/>
            <person name="Zwiers L.-H."/>
            <person name="Turgeon B."/>
            <person name="Goodwin S."/>
            <person name="Spatafora J."/>
            <person name="Crous P."/>
            <person name="Grigoriev I."/>
        </authorList>
    </citation>
    <scope>NUCLEOTIDE SEQUENCE</scope>
    <source>
        <strain evidence="6">CBS 113979</strain>
    </source>
</reference>
<organism evidence="6 7">
    <name type="scientific">Aulographum hederae CBS 113979</name>
    <dbReference type="NCBI Taxonomy" id="1176131"/>
    <lineage>
        <taxon>Eukaryota</taxon>
        <taxon>Fungi</taxon>
        <taxon>Dikarya</taxon>
        <taxon>Ascomycota</taxon>
        <taxon>Pezizomycotina</taxon>
        <taxon>Dothideomycetes</taxon>
        <taxon>Pleosporomycetidae</taxon>
        <taxon>Aulographales</taxon>
        <taxon>Aulographaceae</taxon>
    </lineage>
</organism>
<dbReference type="SMART" id="SM00184">
    <property type="entry name" value="RING"/>
    <property type="match status" value="1"/>
</dbReference>
<accession>A0A6G1GLR0</accession>
<evidence type="ECO:0000256" key="1">
    <source>
        <dbReference type="ARBA" id="ARBA00022723"/>
    </source>
</evidence>
<keyword evidence="7" id="KW-1185">Reference proteome</keyword>
<evidence type="ECO:0000259" key="5">
    <source>
        <dbReference type="PROSITE" id="PS50089"/>
    </source>
</evidence>
<evidence type="ECO:0000256" key="4">
    <source>
        <dbReference type="PROSITE-ProRule" id="PRU00175"/>
    </source>
</evidence>
<dbReference type="EMBL" id="ML977192">
    <property type="protein sequence ID" value="KAF1981861.1"/>
    <property type="molecule type" value="Genomic_DNA"/>
</dbReference>
<name>A0A6G1GLR0_9PEZI</name>
<dbReference type="InterPro" id="IPR001841">
    <property type="entry name" value="Znf_RING"/>
</dbReference>
<evidence type="ECO:0000256" key="3">
    <source>
        <dbReference type="ARBA" id="ARBA00022833"/>
    </source>
</evidence>
<dbReference type="PROSITE" id="PS50089">
    <property type="entry name" value="ZF_RING_2"/>
    <property type="match status" value="1"/>
</dbReference>
<dbReference type="OrthoDB" id="3625779at2759"/>
<dbReference type="Pfam" id="PF13639">
    <property type="entry name" value="zf-RING_2"/>
    <property type="match status" value="1"/>
</dbReference>
<dbReference type="GO" id="GO:0008270">
    <property type="term" value="F:zinc ion binding"/>
    <property type="evidence" value="ECO:0007669"/>
    <property type="project" value="UniProtKB-KW"/>
</dbReference>
<evidence type="ECO:0000313" key="7">
    <source>
        <dbReference type="Proteomes" id="UP000800041"/>
    </source>
</evidence>
<gene>
    <name evidence="6" type="ORF">K402DRAFT_408087</name>
</gene>
<dbReference type="PANTHER" id="PTHR45969:SF69">
    <property type="entry name" value="FINGER DOMAIN PROTEIN, PUTATIVE (AFU_ORTHOLOGUE AFUA_3G12190)-RELATED"/>
    <property type="match status" value="1"/>
</dbReference>
<evidence type="ECO:0000313" key="6">
    <source>
        <dbReference type="EMBL" id="KAF1981861.1"/>
    </source>
</evidence>
<dbReference type="AlphaFoldDB" id="A0A6G1GLR0"/>
<dbReference type="Gene3D" id="3.30.40.10">
    <property type="entry name" value="Zinc/RING finger domain, C3HC4 (zinc finger)"/>
    <property type="match status" value="1"/>
</dbReference>
<dbReference type="SUPFAM" id="SSF57850">
    <property type="entry name" value="RING/U-box"/>
    <property type="match status" value="1"/>
</dbReference>
<evidence type="ECO:0000256" key="2">
    <source>
        <dbReference type="ARBA" id="ARBA00022771"/>
    </source>
</evidence>